<keyword evidence="3" id="KW-1185">Reference proteome</keyword>
<dbReference type="EMBL" id="NHNT01000004">
    <property type="protein sequence ID" value="OUZ39349.1"/>
    <property type="molecule type" value="Genomic_DNA"/>
</dbReference>
<dbReference type="RefSeq" id="WP_087617177.1">
    <property type="nucleotide sequence ID" value="NZ_JAFBEY010000003.1"/>
</dbReference>
<dbReference type="InterPro" id="IPR036388">
    <property type="entry name" value="WH-like_DNA-bd_sf"/>
</dbReference>
<reference evidence="2 3" key="1">
    <citation type="journal article" date="2017" name="Int. J. Syst. Evol. Microbiol.">
        <title>Solibacillus kalamii sp. nov., isolated from a high-efficiency particulate arrestance filter system used in the International Space Station.</title>
        <authorList>
            <person name="Checinska Sielaff A."/>
            <person name="Kumar R.M."/>
            <person name="Pal D."/>
            <person name="Mayilraj S."/>
            <person name="Venkateswaran K."/>
        </authorList>
    </citation>
    <scope>NUCLEOTIDE SEQUENCE [LARGE SCALE GENOMIC DNA]</scope>
    <source>
        <strain evidence="2 3">ISSFR-015</strain>
    </source>
</reference>
<evidence type="ECO:0000313" key="2">
    <source>
        <dbReference type="EMBL" id="OUZ39349.1"/>
    </source>
</evidence>
<dbReference type="InterPro" id="IPR036390">
    <property type="entry name" value="WH_DNA-bd_sf"/>
</dbReference>
<accession>A0ABX3ZI11</accession>
<dbReference type="Pfam" id="PF03551">
    <property type="entry name" value="PadR"/>
    <property type="match status" value="1"/>
</dbReference>
<dbReference type="SUPFAM" id="SSF46785">
    <property type="entry name" value="Winged helix' DNA-binding domain"/>
    <property type="match status" value="1"/>
</dbReference>
<proteinExistence type="predicted"/>
<evidence type="ECO:0000313" key="3">
    <source>
        <dbReference type="Proteomes" id="UP000196594"/>
    </source>
</evidence>
<dbReference type="Gene3D" id="1.10.10.10">
    <property type="entry name" value="Winged helix-like DNA-binding domain superfamily/Winged helix DNA-binding domain"/>
    <property type="match status" value="1"/>
</dbReference>
<organism evidence="2 3">
    <name type="scientific">Solibacillus kalamii</name>
    <dbReference type="NCBI Taxonomy" id="1748298"/>
    <lineage>
        <taxon>Bacteria</taxon>
        <taxon>Bacillati</taxon>
        <taxon>Bacillota</taxon>
        <taxon>Bacilli</taxon>
        <taxon>Bacillales</taxon>
        <taxon>Caryophanaceae</taxon>
        <taxon>Solibacillus</taxon>
    </lineage>
</organism>
<name>A0ABX3ZI11_9BACL</name>
<dbReference type="PANTHER" id="PTHR43252:SF7">
    <property type="entry name" value="TRANSCRIPTIONAL REGULATOR YQJI"/>
    <property type="match status" value="1"/>
</dbReference>
<protein>
    <submittedName>
        <fullName evidence="2">Transcriptional regulator</fullName>
    </submittedName>
</protein>
<dbReference type="InterPro" id="IPR005149">
    <property type="entry name" value="Tscrpt_reg_PadR_N"/>
</dbReference>
<dbReference type="Proteomes" id="UP000196594">
    <property type="component" value="Unassembled WGS sequence"/>
</dbReference>
<comment type="caution">
    <text evidence="2">The sequence shown here is derived from an EMBL/GenBank/DDBJ whole genome shotgun (WGS) entry which is preliminary data.</text>
</comment>
<gene>
    <name evidence="2" type="ORF">CBM15_08835</name>
</gene>
<dbReference type="PANTHER" id="PTHR43252">
    <property type="entry name" value="TRANSCRIPTIONAL REGULATOR YQJI"/>
    <property type="match status" value="1"/>
</dbReference>
<feature type="domain" description="Transcription regulator PadR N-terminal" evidence="1">
    <location>
        <begin position="7"/>
        <end position="80"/>
    </location>
</feature>
<evidence type="ECO:0000259" key="1">
    <source>
        <dbReference type="Pfam" id="PF03551"/>
    </source>
</evidence>
<sequence length="179" mass="20644">MSIQIYILSKLAKESSYPYKLKKELSAPIPFDKLAHLTESKLYYHFESLTKQGLIEPTEIIKEENRPDKQVFAITEQGLALLPQKIYQLFEKADSLSDTIVGLMNLDFVDRAKIIMILEEKLKKLEKKRDYITSLNMQVKLEGSKKEGGDFLTGYFTSRFNNEGEWISSLIEKVRNGSI</sequence>